<keyword evidence="3" id="KW-1185">Reference proteome</keyword>
<feature type="compositionally biased region" description="Basic and acidic residues" evidence="1">
    <location>
        <begin position="77"/>
        <end position="91"/>
    </location>
</feature>
<evidence type="ECO:0000256" key="1">
    <source>
        <dbReference type="SAM" id="MobiDB-lite"/>
    </source>
</evidence>
<feature type="region of interest" description="Disordered" evidence="1">
    <location>
        <begin position="77"/>
        <end position="100"/>
    </location>
</feature>
<proteinExistence type="predicted"/>
<protein>
    <submittedName>
        <fullName evidence="2">Uncharacterized protein</fullName>
    </submittedName>
</protein>
<sequence>MKHTIQDDEEKCPKILNWSTTKENKLTREELQDEIFLNRDCIITEIEPTEKELSEMCTRSLITIERASLKRKLVLEKESEAPQDKEDEVTKVKHIHPAKC</sequence>
<gene>
    <name evidence="2" type="ORF">PanWU01x14_059940</name>
</gene>
<organism evidence="2 3">
    <name type="scientific">Parasponia andersonii</name>
    <name type="common">Sponia andersonii</name>
    <dbReference type="NCBI Taxonomy" id="3476"/>
    <lineage>
        <taxon>Eukaryota</taxon>
        <taxon>Viridiplantae</taxon>
        <taxon>Streptophyta</taxon>
        <taxon>Embryophyta</taxon>
        <taxon>Tracheophyta</taxon>
        <taxon>Spermatophyta</taxon>
        <taxon>Magnoliopsida</taxon>
        <taxon>eudicotyledons</taxon>
        <taxon>Gunneridae</taxon>
        <taxon>Pentapetalae</taxon>
        <taxon>rosids</taxon>
        <taxon>fabids</taxon>
        <taxon>Rosales</taxon>
        <taxon>Cannabaceae</taxon>
        <taxon>Parasponia</taxon>
    </lineage>
</organism>
<dbReference type="Proteomes" id="UP000237105">
    <property type="component" value="Unassembled WGS sequence"/>
</dbReference>
<evidence type="ECO:0000313" key="3">
    <source>
        <dbReference type="Proteomes" id="UP000237105"/>
    </source>
</evidence>
<reference evidence="3" key="1">
    <citation type="submission" date="2016-06" db="EMBL/GenBank/DDBJ databases">
        <title>Parallel loss of symbiosis genes in relatives of nitrogen-fixing non-legume Parasponia.</title>
        <authorList>
            <person name="Van Velzen R."/>
            <person name="Holmer R."/>
            <person name="Bu F."/>
            <person name="Rutten L."/>
            <person name="Van Zeijl A."/>
            <person name="Liu W."/>
            <person name="Santuari L."/>
            <person name="Cao Q."/>
            <person name="Sharma T."/>
            <person name="Shen D."/>
            <person name="Roswanjaya Y."/>
            <person name="Wardhani T."/>
            <person name="Kalhor M.S."/>
            <person name="Jansen J."/>
            <person name="Van den Hoogen J."/>
            <person name="Gungor B."/>
            <person name="Hartog M."/>
            <person name="Hontelez J."/>
            <person name="Verver J."/>
            <person name="Yang W.-C."/>
            <person name="Schijlen E."/>
            <person name="Repin R."/>
            <person name="Schilthuizen M."/>
            <person name="Schranz E."/>
            <person name="Heidstra R."/>
            <person name="Miyata K."/>
            <person name="Fedorova E."/>
            <person name="Kohlen W."/>
            <person name="Bisseling T."/>
            <person name="Smit S."/>
            <person name="Geurts R."/>
        </authorList>
    </citation>
    <scope>NUCLEOTIDE SEQUENCE [LARGE SCALE GENOMIC DNA]</scope>
    <source>
        <strain evidence="3">cv. WU1-14</strain>
    </source>
</reference>
<evidence type="ECO:0000313" key="2">
    <source>
        <dbReference type="EMBL" id="PON73153.1"/>
    </source>
</evidence>
<accession>A0A2P5DIQ4</accession>
<name>A0A2P5DIQ4_PARAD</name>
<comment type="caution">
    <text evidence="2">The sequence shown here is derived from an EMBL/GenBank/DDBJ whole genome shotgun (WGS) entry which is preliminary data.</text>
</comment>
<dbReference type="AlphaFoldDB" id="A0A2P5DIQ4"/>
<dbReference type="EMBL" id="JXTB01000035">
    <property type="protein sequence ID" value="PON73153.1"/>
    <property type="molecule type" value="Genomic_DNA"/>
</dbReference>